<keyword evidence="8" id="KW-1185">Reference proteome</keyword>
<protein>
    <submittedName>
        <fullName evidence="7">RNA polymerase sigma factor (Sigma-70 family)</fullName>
    </submittedName>
</protein>
<reference evidence="7 8" key="1">
    <citation type="submission" date="2020-08" db="EMBL/GenBank/DDBJ databases">
        <title>Sequencing the genomes of 1000 actinobacteria strains.</title>
        <authorList>
            <person name="Klenk H.-P."/>
        </authorList>
    </citation>
    <scope>NUCLEOTIDE SEQUENCE [LARGE SCALE GENOMIC DNA]</scope>
    <source>
        <strain evidence="7 8">DSM 43768</strain>
    </source>
</reference>
<evidence type="ECO:0000256" key="3">
    <source>
        <dbReference type="ARBA" id="ARBA00023082"/>
    </source>
</evidence>
<dbReference type="Proteomes" id="UP000565579">
    <property type="component" value="Unassembled WGS sequence"/>
</dbReference>
<dbReference type="InterPro" id="IPR013324">
    <property type="entry name" value="RNA_pol_sigma_r3/r4-like"/>
</dbReference>
<dbReference type="InterPro" id="IPR007627">
    <property type="entry name" value="RNA_pol_sigma70_r2"/>
</dbReference>
<feature type="compositionally biased region" description="Polar residues" evidence="5">
    <location>
        <begin position="12"/>
        <end position="21"/>
    </location>
</feature>
<organism evidence="7 8">
    <name type="scientific">Nonomuraea rubra</name>
    <dbReference type="NCBI Taxonomy" id="46180"/>
    <lineage>
        <taxon>Bacteria</taxon>
        <taxon>Bacillati</taxon>
        <taxon>Actinomycetota</taxon>
        <taxon>Actinomycetes</taxon>
        <taxon>Streptosporangiales</taxon>
        <taxon>Streptosporangiaceae</taxon>
        <taxon>Nonomuraea</taxon>
    </lineage>
</organism>
<feature type="region of interest" description="Disordered" evidence="5">
    <location>
        <begin position="1"/>
        <end position="21"/>
    </location>
</feature>
<dbReference type="PANTHER" id="PTHR43133:SF46">
    <property type="entry name" value="RNA POLYMERASE SIGMA-70 FACTOR ECF SUBFAMILY"/>
    <property type="match status" value="1"/>
</dbReference>
<keyword evidence="4" id="KW-0804">Transcription</keyword>
<comment type="caution">
    <text evidence="7">The sequence shown here is derived from an EMBL/GenBank/DDBJ whole genome shotgun (WGS) entry which is preliminary data.</text>
</comment>
<dbReference type="RefSeq" id="WP_185100608.1">
    <property type="nucleotide sequence ID" value="NZ_BAAAXY010000168.1"/>
</dbReference>
<dbReference type="GO" id="GO:0006352">
    <property type="term" value="P:DNA-templated transcription initiation"/>
    <property type="evidence" value="ECO:0007669"/>
    <property type="project" value="InterPro"/>
</dbReference>
<keyword evidence="2" id="KW-0805">Transcription regulation</keyword>
<evidence type="ECO:0000256" key="2">
    <source>
        <dbReference type="ARBA" id="ARBA00023015"/>
    </source>
</evidence>
<dbReference type="InterPro" id="IPR013325">
    <property type="entry name" value="RNA_pol_sigma_r2"/>
</dbReference>
<evidence type="ECO:0000256" key="5">
    <source>
        <dbReference type="SAM" id="MobiDB-lite"/>
    </source>
</evidence>
<sequence>MPDDDRAFSYHDQLTGTTSDHPATTLRSQFLKLFDGEHRKVVGAVMRCGASLPEAEDAAQEAFMALWKQMKKQQDGTERISKVPEWLRTVAVKAYWRSLQPAITAVAEVPAPHAAVDDHQDLAARTIDVMTALRELDPDTRMILALSMEGFTAVELAAQLEHLSAQQIRDKRKRGRRHLARRLGLTSRRRAD</sequence>
<feature type="domain" description="RNA polymerase sigma-70 region 2" evidence="6">
    <location>
        <begin position="34"/>
        <end position="93"/>
    </location>
</feature>
<evidence type="ECO:0000256" key="4">
    <source>
        <dbReference type="ARBA" id="ARBA00023163"/>
    </source>
</evidence>
<dbReference type="InterPro" id="IPR036388">
    <property type="entry name" value="WH-like_DNA-bd_sf"/>
</dbReference>
<dbReference type="NCBIfam" id="TIGR02937">
    <property type="entry name" value="sigma70-ECF"/>
    <property type="match status" value="1"/>
</dbReference>
<dbReference type="Gene3D" id="1.10.1740.10">
    <property type="match status" value="1"/>
</dbReference>
<dbReference type="InterPro" id="IPR039425">
    <property type="entry name" value="RNA_pol_sigma-70-like"/>
</dbReference>
<dbReference type="AlphaFoldDB" id="A0A7X0NLV0"/>
<gene>
    <name evidence="7" type="ORF">HD593_000610</name>
</gene>
<keyword evidence="3" id="KW-0731">Sigma factor</keyword>
<proteinExistence type="inferred from homology"/>
<dbReference type="GO" id="GO:0016987">
    <property type="term" value="F:sigma factor activity"/>
    <property type="evidence" value="ECO:0007669"/>
    <property type="project" value="UniProtKB-KW"/>
</dbReference>
<name>A0A7X0NLV0_9ACTN</name>
<dbReference type="SUPFAM" id="SSF88659">
    <property type="entry name" value="Sigma3 and sigma4 domains of RNA polymerase sigma factors"/>
    <property type="match status" value="1"/>
</dbReference>
<accession>A0A7X0NLV0</accession>
<dbReference type="InterPro" id="IPR014284">
    <property type="entry name" value="RNA_pol_sigma-70_dom"/>
</dbReference>
<dbReference type="Gene3D" id="1.10.10.10">
    <property type="entry name" value="Winged helix-like DNA-binding domain superfamily/Winged helix DNA-binding domain"/>
    <property type="match status" value="1"/>
</dbReference>
<evidence type="ECO:0000313" key="8">
    <source>
        <dbReference type="Proteomes" id="UP000565579"/>
    </source>
</evidence>
<evidence type="ECO:0000256" key="1">
    <source>
        <dbReference type="ARBA" id="ARBA00010641"/>
    </source>
</evidence>
<evidence type="ECO:0000313" key="7">
    <source>
        <dbReference type="EMBL" id="MBB6545815.1"/>
    </source>
</evidence>
<evidence type="ECO:0000259" key="6">
    <source>
        <dbReference type="Pfam" id="PF04542"/>
    </source>
</evidence>
<dbReference type="SUPFAM" id="SSF88946">
    <property type="entry name" value="Sigma2 domain of RNA polymerase sigma factors"/>
    <property type="match status" value="1"/>
</dbReference>
<dbReference type="EMBL" id="JACHMI010000001">
    <property type="protein sequence ID" value="MBB6545815.1"/>
    <property type="molecule type" value="Genomic_DNA"/>
</dbReference>
<dbReference type="Pfam" id="PF04542">
    <property type="entry name" value="Sigma70_r2"/>
    <property type="match status" value="1"/>
</dbReference>
<comment type="similarity">
    <text evidence="1">Belongs to the sigma-70 factor family. ECF subfamily.</text>
</comment>
<dbReference type="PANTHER" id="PTHR43133">
    <property type="entry name" value="RNA POLYMERASE ECF-TYPE SIGMA FACTO"/>
    <property type="match status" value="1"/>
</dbReference>